<evidence type="ECO:0000313" key="1">
    <source>
        <dbReference type="EMBL" id="KAJ2808290.1"/>
    </source>
</evidence>
<dbReference type="Proteomes" id="UP001140087">
    <property type="component" value="Unassembled WGS sequence"/>
</dbReference>
<reference evidence="1" key="1">
    <citation type="submission" date="2022-07" db="EMBL/GenBank/DDBJ databases">
        <title>Phylogenomic reconstructions and comparative analyses of Kickxellomycotina fungi.</title>
        <authorList>
            <person name="Reynolds N.K."/>
            <person name="Stajich J.E."/>
            <person name="Barry K."/>
            <person name="Grigoriev I.V."/>
            <person name="Crous P."/>
            <person name="Smith M.E."/>
        </authorList>
    </citation>
    <scope>NUCLEOTIDE SEQUENCE</scope>
    <source>
        <strain evidence="1">BCRC 34780</strain>
    </source>
</reference>
<gene>
    <name evidence="1" type="ORF">H4R21_000122</name>
</gene>
<dbReference type="EMBL" id="JANBUN010000006">
    <property type="protein sequence ID" value="KAJ2808290.1"/>
    <property type="molecule type" value="Genomic_DNA"/>
</dbReference>
<accession>A0ACC1LIE7</accession>
<sequence>MLLSVVTSGATVGMLVSQLAVVGELRRAQATQAPVPMLQWLASFLNSVLWTKYGLLRDDTAVLLVNGLGVAIALYILGCFWHYGGARRRRVESGALVAVLLAVALVAYVDYSLDPRAVERFGLACCAMSLVFLGSPLGQIGHVVRSRDASVLLPSVALLALVTNALWATYGAQRGDPFIVVPNVVGSVFCLVQLSLVAYYGRAVAGHGQLAAAPGAAGGHEEIKMDALFREDAPAGGRPAAD</sequence>
<comment type="caution">
    <text evidence="1">The sequence shown here is derived from an EMBL/GenBank/DDBJ whole genome shotgun (WGS) entry which is preliminary data.</text>
</comment>
<evidence type="ECO:0000313" key="2">
    <source>
        <dbReference type="Proteomes" id="UP001140087"/>
    </source>
</evidence>
<protein>
    <submittedName>
        <fullName evidence="1">Uncharacterized protein</fullName>
    </submittedName>
</protein>
<name>A0ACC1LIE7_9FUNG</name>
<proteinExistence type="predicted"/>
<organism evidence="1 2">
    <name type="scientific">Coemansia helicoidea</name>
    <dbReference type="NCBI Taxonomy" id="1286919"/>
    <lineage>
        <taxon>Eukaryota</taxon>
        <taxon>Fungi</taxon>
        <taxon>Fungi incertae sedis</taxon>
        <taxon>Zoopagomycota</taxon>
        <taxon>Kickxellomycotina</taxon>
        <taxon>Kickxellomycetes</taxon>
        <taxon>Kickxellales</taxon>
        <taxon>Kickxellaceae</taxon>
        <taxon>Coemansia</taxon>
    </lineage>
</organism>
<keyword evidence="2" id="KW-1185">Reference proteome</keyword>